<dbReference type="Gene3D" id="6.10.250.3300">
    <property type="match status" value="1"/>
</dbReference>
<organism evidence="2 3">
    <name type="scientific">Methylocapsa polymorpha</name>
    <dbReference type="NCBI Taxonomy" id="3080828"/>
    <lineage>
        <taxon>Bacteria</taxon>
        <taxon>Pseudomonadati</taxon>
        <taxon>Pseudomonadota</taxon>
        <taxon>Alphaproteobacteria</taxon>
        <taxon>Hyphomicrobiales</taxon>
        <taxon>Beijerinckiaceae</taxon>
        <taxon>Methylocapsa</taxon>
    </lineage>
</organism>
<accession>A0ABZ0HXK4</accession>
<dbReference type="Proteomes" id="UP001626536">
    <property type="component" value="Chromosome"/>
</dbReference>
<evidence type="ECO:0000256" key="1">
    <source>
        <dbReference type="SAM" id="MobiDB-lite"/>
    </source>
</evidence>
<evidence type="ECO:0000313" key="3">
    <source>
        <dbReference type="Proteomes" id="UP001626536"/>
    </source>
</evidence>
<name>A0ABZ0HXK4_9HYPH</name>
<proteinExistence type="predicted"/>
<protein>
    <submittedName>
        <fullName evidence="2">Uncharacterized protein</fullName>
    </submittedName>
</protein>
<gene>
    <name evidence="2" type="ORF">RZS28_01785</name>
</gene>
<keyword evidence="3" id="KW-1185">Reference proteome</keyword>
<feature type="region of interest" description="Disordered" evidence="1">
    <location>
        <begin position="1"/>
        <end position="21"/>
    </location>
</feature>
<dbReference type="InterPro" id="IPR029063">
    <property type="entry name" value="SAM-dependent_MTases_sf"/>
</dbReference>
<dbReference type="EMBL" id="CP136862">
    <property type="protein sequence ID" value="WOJ91595.1"/>
    <property type="molecule type" value="Genomic_DNA"/>
</dbReference>
<reference evidence="2 3" key="1">
    <citation type="submission" date="2023-10" db="EMBL/GenBank/DDBJ databases">
        <title>Novel methanotroph of the genus Methylocapsa from a subarctic wetland.</title>
        <authorList>
            <person name="Belova S.E."/>
            <person name="Oshkin I.Y."/>
            <person name="Miroshnikov K."/>
            <person name="Dedysh S.N."/>
        </authorList>
    </citation>
    <scope>NUCLEOTIDE SEQUENCE [LARGE SCALE GENOMIC DNA]</scope>
    <source>
        <strain evidence="2 3">RX1</strain>
    </source>
</reference>
<dbReference type="SUPFAM" id="SSF53335">
    <property type="entry name" value="S-adenosyl-L-methionine-dependent methyltransferases"/>
    <property type="match status" value="1"/>
</dbReference>
<sequence length="93" mass="9431">MSIFALSPAPQGPPAPAHGPVTQGEFLARLGIFERAAILRRNAGASQRAAIDAALARLAGGDGEPASMATLFKALAVTPRGLPAPAGFETEPQ</sequence>
<evidence type="ECO:0000313" key="2">
    <source>
        <dbReference type="EMBL" id="WOJ91595.1"/>
    </source>
</evidence>